<proteinExistence type="predicted"/>
<feature type="transmembrane region" description="Helical" evidence="1">
    <location>
        <begin position="359"/>
        <end position="379"/>
    </location>
</feature>
<dbReference type="Gene3D" id="3.30.2090.10">
    <property type="entry name" value="Multidrug efflux transporter AcrB TolC docking domain, DN and DC subdomains"/>
    <property type="match status" value="2"/>
</dbReference>
<feature type="transmembrane region" description="Helical" evidence="1">
    <location>
        <begin position="902"/>
        <end position="925"/>
    </location>
</feature>
<feature type="transmembrane region" description="Helical" evidence="1">
    <location>
        <begin position="430"/>
        <end position="450"/>
    </location>
</feature>
<dbReference type="Gene3D" id="3.30.70.1430">
    <property type="entry name" value="Multidrug efflux transporter AcrB pore domain"/>
    <property type="match status" value="2"/>
</dbReference>
<protein>
    <submittedName>
        <fullName evidence="2">Efflux RND transporter permease subunit</fullName>
    </submittedName>
</protein>
<dbReference type="Proteomes" id="UP000305451">
    <property type="component" value="Unassembled WGS sequence"/>
</dbReference>
<dbReference type="Pfam" id="PF00873">
    <property type="entry name" value="ACR_tran"/>
    <property type="match status" value="1"/>
</dbReference>
<dbReference type="SUPFAM" id="SSF82693">
    <property type="entry name" value="Multidrug efflux transporter AcrB pore domain, PN1, PN2, PC1 and PC2 subdomains"/>
    <property type="match status" value="4"/>
</dbReference>
<dbReference type="Gene3D" id="1.20.1640.10">
    <property type="entry name" value="Multidrug efflux transporter AcrB transmembrane domain"/>
    <property type="match status" value="2"/>
</dbReference>
<dbReference type="GO" id="GO:0042910">
    <property type="term" value="F:xenobiotic transmembrane transporter activity"/>
    <property type="evidence" value="ECO:0007669"/>
    <property type="project" value="TreeGrafter"/>
</dbReference>
<evidence type="ECO:0000313" key="3">
    <source>
        <dbReference type="Proteomes" id="UP000305451"/>
    </source>
</evidence>
<feature type="transmembrane region" description="Helical" evidence="1">
    <location>
        <begin position="876"/>
        <end position="896"/>
    </location>
</feature>
<dbReference type="RefSeq" id="WP_135944935.1">
    <property type="nucleotide sequence ID" value="NZ_BMEI01000002.1"/>
</dbReference>
<dbReference type="GO" id="GO:0005886">
    <property type="term" value="C:plasma membrane"/>
    <property type="evidence" value="ECO:0007669"/>
    <property type="project" value="TreeGrafter"/>
</dbReference>
<dbReference type="InterPro" id="IPR001036">
    <property type="entry name" value="Acrflvin-R"/>
</dbReference>
<reference evidence="2 3" key="1">
    <citation type="journal article" date="2013" name="Int. J. Syst. Evol. Microbiol.">
        <title>Marinicauda pacifica gen. nov., sp. nov., a prosthecate alphaproteobacterium of the family Hyphomonadaceae isolated from deep seawater.</title>
        <authorList>
            <person name="Zhang X.Y."/>
            <person name="Li G.W."/>
            <person name="Wang C.S."/>
            <person name="Zhang Y.J."/>
            <person name="Xu X.W."/>
            <person name="Li H."/>
            <person name="Liu A."/>
            <person name="Liu C."/>
            <person name="Xie B.B."/>
            <person name="Qin Q.L."/>
            <person name="Xu Z."/>
            <person name="Chen X.L."/>
            <person name="Zhou B.C."/>
            <person name="Zhang Y.Z."/>
        </authorList>
    </citation>
    <scope>NUCLEOTIDE SEQUENCE [LARGE SCALE GENOMIC DNA]</scope>
    <source>
        <strain evidence="2 3">P-1 km-3</strain>
    </source>
</reference>
<keyword evidence="3" id="KW-1185">Reference proteome</keyword>
<keyword evidence="1" id="KW-0472">Membrane</keyword>
<dbReference type="OrthoDB" id="174266at2"/>
<keyword evidence="1" id="KW-1133">Transmembrane helix</keyword>
<dbReference type="EMBL" id="SRXV01000002">
    <property type="protein sequence ID" value="TGY93217.1"/>
    <property type="molecule type" value="Genomic_DNA"/>
</dbReference>
<dbReference type="PANTHER" id="PTHR32063:SF14">
    <property type="entry name" value="BLL4319 PROTEIN"/>
    <property type="match status" value="1"/>
</dbReference>
<evidence type="ECO:0000313" key="2">
    <source>
        <dbReference type="EMBL" id="TGY93217.1"/>
    </source>
</evidence>
<feature type="transmembrane region" description="Helical" evidence="1">
    <location>
        <begin position="946"/>
        <end position="967"/>
    </location>
</feature>
<dbReference type="PANTHER" id="PTHR32063">
    <property type="match status" value="1"/>
</dbReference>
<gene>
    <name evidence="2" type="ORF">E5162_09170</name>
</gene>
<accession>A0A4S2HB99</accession>
<feature type="transmembrane region" description="Helical" evidence="1">
    <location>
        <begin position="385"/>
        <end position="409"/>
    </location>
</feature>
<dbReference type="AlphaFoldDB" id="A0A4S2HB99"/>
<dbReference type="InterPro" id="IPR027463">
    <property type="entry name" value="AcrB_DN_DC_subdom"/>
</dbReference>
<comment type="caution">
    <text evidence="2">The sequence shown here is derived from an EMBL/GenBank/DDBJ whole genome shotgun (WGS) entry which is preliminary data.</text>
</comment>
<feature type="transmembrane region" description="Helical" evidence="1">
    <location>
        <begin position="524"/>
        <end position="544"/>
    </location>
</feature>
<feature type="transmembrane region" description="Helical" evidence="1">
    <location>
        <begin position="462"/>
        <end position="485"/>
    </location>
</feature>
<dbReference type="SUPFAM" id="SSF82714">
    <property type="entry name" value="Multidrug efflux transporter AcrB TolC docking domain, DN and DC subdomains"/>
    <property type="match status" value="2"/>
</dbReference>
<dbReference type="SUPFAM" id="SSF82866">
    <property type="entry name" value="Multidrug efflux transporter AcrB transmembrane domain"/>
    <property type="match status" value="2"/>
</dbReference>
<dbReference type="PRINTS" id="PR00702">
    <property type="entry name" value="ACRIFLAVINRP"/>
</dbReference>
<feature type="transmembrane region" description="Helical" evidence="1">
    <location>
        <begin position="16"/>
        <end position="37"/>
    </location>
</feature>
<evidence type="ECO:0000256" key="1">
    <source>
        <dbReference type="SAM" id="Phobius"/>
    </source>
</evidence>
<keyword evidence="1" id="KW-0812">Transmembrane</keyword>
<feature type="transmembrane region" description="Helical" evidence="1">
    <location>
        <begin position="851"/>
        <end position="869"/>
    </location>
</feature>
<dbReference type="Gene3D" id="3.30.70.1320">
    <property type="entry name" value="Multidrug efflux transporter AcrB pore domain like"/>
    <property type="match status" value="1"/>
</dbReference>
<name>A0A4S2HB99_9PROT</name>
<organism evidence="2 3">
    <name type="scientific">Marinicauda pacifica</name>
    <dbReference type="NCBI Taxonomy" id="1133559"/>
    <lineage>
        <taxon>Bacteria</taxon>
        <taxon>Pseudomonadati</taxon>
        <taxon>Pseudomonadota</taxon>
        <taxon>Alphaproteobacteria</taxon>
        <taxon>Maricaulales</taxon>
        <taxon>Maricaulaceae</taxon>
        <taxon>Marinicauda</taxon>
    </lineage>
</organism>
<dbReference type="Gene3D" id="3.30.70.1440">
    <property type="entry name" value="Multidrug efflux transporter AcrB pore domain"/>
    <property type="match status" value="1"/>
</dbReference>
<sequence>MKTGLSDLPALAVKRPLLAGVMNLLIIIAGLAAIFGIEVRELPDVDRPVVSVDAAYPGAAPETVDSEVTSLLEGAVARVSGVREIRSASEENSSRIRVEFNPGIDLDTAASDVREAVNRVEEDLPDRVDELVVVKADEDASAIMQIAVLADEYDVQALTERIENDIVPEFLAIDGVASVNLFGTRERQLRVVLDPLRLNRFGLTVTDVADALRQAPYDVPVGSFASTQQSLLVRAEATAGTPELIREVLIRDEVRVGDVAEAFFAPADATNFVRLDGSPIIGLGIVRQAQSNTIEISNAANEIVGELNARFDDLEFVVTSDDAVFIKQSVREVLITLLITVAIVMVTIWIFFGKARATLIPSTAIPTALIGAVVGIWAMGFSINLLTLLALVLATGLIVDDAIVVLENIQRLQRQGIGRKAAAVLGTRQVFFAVVATSAVLISVFVPISFLPSTAGRLFREFGFTLAIAVAISSFVALSLVPALGARLTLSGEPKGVGKRLDRVGSWLNARYASVLSLALGRPWATTAIAVALAAGAVACVFALERELVPEEDRGQISVFATGPDGVGLDYMEQEAVEIEAVLQPYLDSGVIESVFTVIGRYDLNRIGMTVRLADWESRDISQQDLIAALEEPLSRIPGSRVSVFGRGSLDVGGGRSGLEVALTGAQYDEIYTAARALVTAVETQSDILSNSELSYQPTQPQISLQIDRRRAADLGVSLEDLAATLRVMVDGDDLVDLNVRDQAIPIYLQSVTGAIRSPADLRNLYVRSQNGDLVPISSLTTIVEQGVAAELDRTEQRRSIELEADIASGTALADAVAEIERLAEETLPEDIEMLLQGEAETLGETSRDLLLTYVFALVIVFLVLVAQFESLTSPIVIVFTVPFALAAAVYALLLTGTSLNIYSQIGLVMLIGLMAKNGILLVEFADQLRADGKSVREAIEEAARVRLRPIAMTLISTVLGAVPLIVSGGAGAEARAAIGWTIFAGLGLAGLFTLFFTPVVYLGLARFSTPRTFDLEKLKTQLEEAEETQGAPAQ</sequence>
<feature type="transmembrane region" description="Helical" evidence="1">
    <location>
        <begin position="333"/>
        <end position="352"/>
    </location>
</feature>
<feature type="transmembrane region" description="Helical" evidence="1">
    <location>
        <begin position="979"/>
        <end position="1005"/>
    </location>
</feature>